<dbReference type="Gene3D" id="3.40.50.12360">
    <property type="match status" value="1"/>
</dbReference>
<dbReference type="VEuPathDB" id="FungiDB:CXQ85_002502"/>
<dbReference type="RefSeq" id="XP_025343720.1">
    <property type="nucleotide sequence ID" value="XM_025486170.1"/>
</dbReference>
<dbReference type="STRING" id="45357.A0A2V1AXF1"/>
<protein>
    <submittedName>
        <fullName evidence="3">Uncharacterized protein</fullName>
    </submittedName>
</protein>
<feature type="compositionally biased region" description="Polar residues" evidence="2">
    <location>
        <begin position="706"/>
        <end position="729"/>
    </location>
</feature>
<feature type="region of interest" description="Disordered" evidence="2">
    <location>
        <begin position="27"/>
        <end position="53"/>
    </location>
</feature>
<dbReference type="AlphaFoldDB" id="A0A2V1AXF1"/>
<keyword evidence="4" id="KW-1185">Reference proteome</keyword>
<organism evidence="3 4">
    <name type="scientific">Candidozyma haemuli</name>
    <dbReference type="NCBI Taxonomy" id="45357"/>
    <lineage>
        <taxon>Eukaryota</taxon>
        <taxon>Fungi</taxon>
        <taxon>Dikarya</taxon>
        <taxon>Ascomycota</taxon>
        <taxon>Saccharomycotina</taxon>
        <taxon>Pichiomycetes</taxon>
        <taxon>Metschnikowiaceae</taxon>
        <taxon>Candidozyma</taxon>
    </lineage>
</organism>
<dbReference type="OrthoDB" id="4034449at2759"/>
<dbReference type="EMBL" id="PKFO01000010">
    <property type="protein sequence ID" value="PVH22780.1"/>
    <property type="molecule type" value="Genomic_DNA"/>
</dbReference>
<dbReference type="Pfam" id="PF11496">
    <property type="entry name" value="HDA2-3"/>
    <property type="match status" value="1"/>
</dbReference>
<sequence length="729" mass="83909">MNLLDLLSDDGPADAGAGQVDMQHYLDNAGSGFRHDHGPGYQNVPERANTGGSNISGDNVIYLPSMMSNLQKDVCELIVQIFRKGFEEELQRSKNRASISNLSNDADDLQGNMNADQARESSARLINLMYEQLRKVSMHPSLLVDHFIPKRWLLSEVNERLLNLSGKSALFDRIVEILCEKFNGDEKPQRDYNVLVMAETVKELEWIEGTIIGKEINYKNLNTRKLYDTDETQREPREEFTEDELFAADNRNKRRHYKQRRQRAADKGKSTGLTLHLATSRHMYESYASSVQFDLIFSFDSHPDLQSASMQLIRSNNEASSASLQARQYKTPIIIPIPIYSVEHFSIVLPRPELELDLRSGPESQVKWKLKVISAFVANRHRLYEHDDNDFYVDKFGDNFEDLRSWLFKWWEVPAPTSASLLEESKSSLQLHPSEEKLLKRLSENFSDYLKAAFSLEKHKFKFESPVTESVEEVITDFDTFKRKFAEALNYRTELVETTVRRGLFEVLPEYRKAETERQTDIDACEDQMGERYRKLRKLNEEASTMDRRYNRAEAEHSKVESTHKENKEMLKHLEEVIQEKSDEEIKQLVEEQTKVIAQLAEEKERLDKELSGVAEEGESLRGSYQTKSSEAVNISMNLSSAQKKNETLSGTLNGPGMHILPSLKKKYEQMSYETKFNRLQKENAFLKSLFSSYLDKMVRERSAVVDSTSAGSSSRPTNRISRGSTPFT</sequence>
<comment type="caution">
    <text evidence="3">The sequence shown here is derived from an EMBL/GenBank/DDBJ whole genome shotgun (WGS) entry which is preliminary data.</text>
</comment>
<dbReference type="InterPro" id="IPR021006">
    <property type="entry name" value="Hda2/3"/>
</dbReference>
<accession>A0A2V1AXF1</accession>
<evidence type="ECO:0000313" key="4">
    <source>
        <dbReference type="Proteomes" id="UP000244309"/>
    </source>
</evidence>
<dbReference type="Proteomes" id="UP000244309">
    <property type="component" value="Unassembled WGS sequence"/>
</dbReference>
<gene>
    <name evidence="3" type="ORF">CXQ85_002502</name>
</gene>
<dbReference type="GeneID" id="37007833"/>
<evidence type="ECO:0000256" key="1">
    <source>
        <dbReference type="SAM" id="Coils"/>
    </source>
</evidence>
<feature type="region of interest" description="Disordered" evidence="2">
    <location>
        <begin position="704"/>
        <end position="729"/>
    </location>
</feature>
<name>A0A2V1AXF1_9ASCO</name>
<dbReference type="InterPro" id="IPR038609">
    <property type="entry name" value="HDA1_su2/3_sf"/>
</dbReference>
<evidence type="ECO:0000313" key="3">
    <source>
        <dbReference type="EMBL" id="PVH22780.1"/>
    </source>
</evidence>
<feature type="coiled-coil region" evidence="1">
    <location>
        <begin position="522"/>
        <end position="617"/>
    </location>
</feature>
<dbReference type="GO" id="GO:0070823">
    <property type="term" value="C:HDA1 complex"/>
    <property type="evidence" value="ECO:0007669"/>
    <property type="project" value="InterPro"/>
</dbReference>
<proteinExistence type="predicted"/>
<evidence type="ECO:0000256" key="2">
    <source>
        <dbReference type="SAM" id="MobiDB-lite"/>
    </source>
</evidence>
<reference evidence="3 4" key="1">
    <citation type="submission" date="2017-12" db="EMBL/GenBank/DDBJ databases">
        <title>Genome Sequence of a Multidrug-Resistant Candida haemulonii Isolate from a Patient with Chronic Leg Ulcers in Israel.</title>
        <authorList>
            <person name="Chow N.A."/>
            <person name="Gade L."/>
            <person name="Batra D."/>
            <person name="Rowe L.A."/>
            <person name="Ben-Ami R."/>
            <person name="Loparev V.N."/>
            <person name="Litvintseva A.P."/>
        </authorList>
    </citation>
    <scope>NUCLEOTIDE SEQUENCE [LARGE SCALE GENOMIC DNA]</scope>
    <source>
        <strain evidence="3 4">B11899</strain>
    </source>
</reference>
<keyword evidence="1" id="KW-0175">Coiled coil</keyword>